<feature type="coiled-coil region" evidence="1">
    <location>
        <begin position="234"/>
        <end position="268"/>
    </location>
</feature>
<gene>
    <name evidence="2" type="ORF">GFSPODELE1_LOCUS9911</name>
</gene>
<name>A0ABP1E3V4_9APHY</name>
<evidence type="ECO:0000313" key="2">
    <source>
        <dbReference type="EMBL" id="CAL1714746.1"/>
    </source>
</evidence>
<evidence type="ECO:0000313" key="3">
    <source>
        <dbReference type="Proteomes" id="UP001497453"/>
    </source>
</evidence>
<keyword evidence="1" id="KW-0175">Coiled coil</keyword>
<accession>A0ABP1E3V4</accession>
<keyword evidence="3" id="KW-1185">Reference proteome</keyword>
<evidence type="ECO:0000256" key="1">
    <source>
        <dbReference type="SAM" id="Coils"/>
    </source>
</evidence>
<organism evidence="2 3">
    <name type="scientific">Somion occarium</name>
    <dbReference type="NCBI Taxonomy" id="3059160"/>
    <lineage>
        <taxon>Eukaryota</taxon>
        <taxon>Fungi</taxon>
        <taxon>Dikarya</taxon>
        <taxon>Basidiomycota</taxon>
        <taxon>Agaricomycotina</taxon>
        <taxon>Agaricomycetes</taxon>
        <taxon>Polyporales</taxon>
        <taxon>Cerrenaceae</taxon>
        <taxon>Somion</taxon>
    </lineage>
</organism>
<protein>
    <submittedName>
        <fullName evidence="2">Uncharacterized protein</fullName>
    </submittedName>
</protein>
<reference evidence="3" key="1">
    <citation type="submission" date="2024-04" db="EMBL/GenBank/DDBJ databases">
        <authorList>
            <person name="Shaw F."/>
            <person name="Minotto A."/>
        </authorList>
    </citation>
    <scope>NUCLEOTIDE SEQUENCE [LARGE SCALE GENOMIC DNA]</scope>
</reference>
<dbReference type="EMBL" id="OZ037951">
    <property type="protein sequence ID" value="CAL1714746.1"/>
    <property type="molecule type" value="Genomic_DNA"/>
</dbReference>
<dbReference type="Proteomes" id="UP001497453">
    <property type="component" value="Chromosome 8"/>
</dbReference>
<sequence>MPEAESTDGRDHVRDRILHNHMERVIRIHRDDSEKLLTGLTYQSAIDLADEVPDFRVSTPSAIDTDAELAQGLPGGLDEDDLSRFAFASPKLSSSSREHLVMELQKTLTDILDLWNPTEEIADDEKIERALDLPNVIRTRKQEISSLGDDLRRHHIRVSTLISEINEIHPRLEGELMHALETLPPLLETERSARYDVLAVTIETCLLKLSLMRSRMHSTLYGYKSTKNPEATMSKALNAVHKRLKQKQKEQNNEERELDRQINEYQSLLHLVDGRDGGGFAQVVEDMARVRKDTEECRRDLRRLGWTGD</sequence>
<proteinExistence type="predicted"/>